<proteinExistence type="predicted"/>
<keyword evidence="1" id="KW-0472">Membrane</keyword>
<feature type="transmembrane region" description="Helical" evidence="1">
    <location>
        <begin position="172"/>
        <end position="191"/>
    </location>
</feature>
<dbReference type="Proteomes" id="UP001215151">
    <property type="component" value="Unassembled WGS sequence"/>
</dbReference>
<dbReference type="AlphaFoldDB" id="A0AAD7U0D6"/>
<evidence type="ECO:0000313" key="4">
    <source>
        <dbReference type="Proteomes" id="UP001215151"/>
    </source>
</evidence>
<feature type="domain" description="DUF6533" evidence="2">
    <location>
        <begin position="10"/>
        <end position="43"/>
    </location>
</feature>
<feature type="transmembrane region" description="Helical" evidence="1">
    <location>
        <begin position="39"/>
        <end position="61"/>
    </location>
</feature>
<feature type="transmembrane region" description="Helical" evidence="1">
    <location>
        <begin position="67"/>
        <end position="86"/>
    </location>
</feature>
<accession>A0AAD7U0D6</accession>
<evidence type="ECO:0000256" key="1">
    <source>
        <dbReference type="SAM" id="Phobius"/>
    </source>
</evidence>
<organism evidence="3 4">
    <name type="scientific">Trametes cubensis</name>
    <dbReference type="NCBI Taxonomy" id="1111947"/>
    <lineage>
        <taxon>Eukaryota</taxon>
        <taxon>Fungi</taxon>
        <taxon>Dikarya</taxon>
        <taxon>Basidiomycota</taxon>
        <taxon>Agaricomycotina</taxon>
        <taxon>Agaricomycetes</taxon>
        <taxon>Polyporales</taxon>
        <taxon>Polyporaceae</taxon>
        <taxon>Trametes</taxon>
    </lineage>
</organism>
<keyword evidence="1" id="KW-0812">Transmembrane</keyword>
<dbReference type="Pfam" id="PF20151">
    <property type="entry name" value="DUF6533"/>
    <property type="match status" value="1"/>
</dbReference>
<reference evidence="3" key="1">
    <citation type="submission" date="2022-11" db="EMBL/GenBank/DDBJ databases">
        <title>Genome Sequence of Cubamyces cubensis.</title>
        <authorList>
            <person name="Buettner E."/>
        </authorList>
    </citation>
    <scope>NUCLEOTIDE SEQUENCE</scope>
    <source>
        <strain evidence="3">MPL-01</strain>
    </source>
</reference>
<keyword evidence="4" id="KW-1185">Reference proteome</keyword>
<name>A0AAD7U0D6_9APHY</name>
<dbReference type="EMBL" id="JAPEVG010000036">
    <property type="protein sequence ID" value="KAJ8494443.1"/>
    <property type="molecule type" value="Genomic_DNA"/>
</dbReference>
<gene>
    <name evidence="3" type="ORF">ONZ51_g2358</name>
</gene>
<keyword evidence="1" id="KW-1133">Transmembrane helix</keyword>
<evidence type="ECO:0000313" key="3">
    <source>
        <dbReference type="EMBL" id="KAJ8494443.1"/>
    </source>
</evidence>
<dbReference type="InterPro" id="IPR045340">
    <property type="entry name" value="DUF6533"/>
</dbReference>
<comment type="caution">
    <text evidence="3">The sequence shown here is derived from an EMBL/GenBank/DDBJ whole genome shotgun (WGS) entry which is preliminary data.</text>
</comment>
<protein>
    <recommendedName>
        <fullName evidence="2">DUF6533 domain-containing protein</fullName>
    </recommendedName>
</protein>
<evidence type="ECO:0000259" key="2">
    <source>
        <dbReference type="Pfam" id="PF20151"/>
    </source>
</evidence>
<sequence>MVSDTRQILDVTETFSDEVAFMWPSRFTTMKVIYFVNRYLPLLEIALSVICILFVRTLALWEFSRVVLGILIALATAIVVSCLVIVQRYLKTIQCALRSAESARSECSKYLIVDGCRLVDPTGELLKETGCIDEKCDSLLTLASGKLTGTSAIMANHNLPSLLHTTYRDGNCFYAVILLVSVANLLCMTLAPKQASSLLQLYAIISLTSRVLLNLRAAAARSSSLSLSDFHRTTSIAFEMPDIPLNSGWDGELGVDDWTEPQPESHAAATWANGGTSGTATYAPAPL</sequence>